<evidence type="ECO:0000256" key="3">
    <source>
        <dbReference type="ARBA" id="ARBA00023125"/>
    </source>
</evidence>
<proteinExistence type="inferred from homology"/>
<gene>
    <name evidence="5" type="ORF">A2909_00425</name>
</gene>
<dbReference type="Gene3D" id="3.90.1530.30">
    <property type="match status" value="1"/>
</dbReference>
<keyword evidence="2" id="KW-0159">Chromosome partition</keyword>
<comment type="caution">
    <text evidence="5">The sequence shown here is derived from an EMBL/GenBank/DDBJ whole genome shotgun (WGS) entry which is preliminary data.</text>
</comment>
<dbReference type="NCBIfam" id="TIGR00180">
    <property type="entry name" value="parB_part"/>
    <property type="match status" value="1"/>
</dbReference>
<organism evidence="5 6">
    <name type="scientific">Candidatus Tagabacteria bacterium RIFCSPLOWO2_01_FULL_39_11</name>
    <dbReference type="NCBI Taxonomy" id="1802295"/>
    <lineage>
        <taxon>Bacteria</taxon>
        <taxon>Candidatus Tagaibacteriota</taxon>
    </lineage>
</organism>
<evidence type="ECO:0000256" key="2">
    <source>
        <dbReference type="ARBA" id="ARBA00022829"/>
    </source>
</evidence>
<dbReference type="FunFam" id="1.10.10.2830:FF:000001">
    <property type="entry name" value="Chromosome partitioning protein ParB"/>
    <property type="match status" value="1"/>
</dbReference>
<name>A0A1G2LR35_9BACT</name>
<dbReference type="Pfam" id="PF17762">
    <property type="entry name" value="HTH_ParB"/>
    <property type="match status" value="1"/>
</dbReference>
<dbReference type="SUPFAM" id="SSF110849">
    <property type="entry name" value="ParB/Sulfiredoxin"/>
    <property type="match status" value="1"/>
</dbReference>
<dbReference type="EMBL" id="MHQZ01000037">
    <property type="protein sequence ID" value="OHA13332.1"/>
    <property type="molecule type" value="Genomic_DNA"/>
</dbReference>
<dbReference type="InterPro" id="IPR041468">
    <property type="entry name" value="HTH_ParB/Spo0J"/>
</dbReference>
<dbReference type="InterPro" id="IPR004437">
    <property type="entry name" value="ParB/RepB/Spo0J"/>
</dbReference>
<reference evidence="5 6" key="1">
    <citation type="journal article" date="2016" name="Nat. Commun.">
        <title>Thousands of microbial genomes shed light on interconnected biogeochemical processes in an aquifer system.</title>
        <authorList>
            <person name="Anantharaman K."/>
            <person name="Brown C.T."/>
            <person name="Hug L.A."/>
            <person name="Sharon I."/>
            <person name="Castelle C.J."/>
            <person name="Probst A.J."/>
            <person name="Thomas B.C."/>
            <person name="Singh A."/>
            <person name="Wilkins M.J."/>
            <person name="Karaoz U."/>
            <person name="Brodie E.L."/>
            <person name="Williams K.H."/>
            <person name="Hubbard S.S."/>
            <person name="Banfield J.F."/>
        </authorList>
    </citation>
    <scope>NUCLEOTIDE SEQUENCE [LARGE SCALE GENOMIC DNA]</scope>
</reference>
<dbReference type="Proteomes" id="UP000178302">
    <property type="component" value="Unassembled WGS sequence"/>
</dbReference>
<dbReference type="SMART" id="SM00470">
    <property type="entry name" value="ParB"/>
    <property type="match status" value="1"/>
</dbReference>
<dbReference type="GO" id="GO:0005694">
    <property type="term" value="C:chromosome"/>
    <property type="evidence" value="ECO:0007669"/>
    <property type="project" value="TreeGrafter"/>
</dbReference>
<dbReference type="Pfam" id="PF02195">
    <property type="entry name" value="ParB_N"/>
    <property type="match status" value="1"/>
</dbReference>
<sequence>MDYNYNNQNQSNSIFWIELDKIKPNPMQPRREFNEEQLKDLADSIKTYGLLQPLVVVRKEREVETGTAVEYELISGERRLRACKEAGILQAPVIIRKEPPEKIKLELALVENIQREDLNVVEKARAFKKLAEDFGMMHKDIAQKIGKSRVVVTNTIRILNLPEEMQRAIAERRISEGHARPLLMLHDRPESQQMLYKDIIYRGYSVREAELASRKIAVERARKLDDLPDPETRFMEKRISDIIGIPVSIVKQGAKGRIHIDFFSEEELRRFLSLIMKAREDSIFRKEEIEKVKEEILNQKMNNDGFSVREVSAQDENSPMDGFLHS</sequence>
<dbReference type="PANTHER" id="PTHR33375">
    <property type="entry name" value="CHROMOSOME-PARTITIONING PROTEIN PARB-RELATED"/>
    <property type="match status" value="1"/>
</dbReference>
<dbReference type="FunFam" id="3.90.1530.30:FF:000001">
    <property type="entry name" value="Chromosome partitioning protein ParB"/>
    <property type="match status" value="1"/>
</dbReference>
<accession>A0A1G2LR35</accession>
<evidence type="ECO:0000313" key="6">
    <source>
        <dbReference type="Proteomes" id="UP000178302"/>
    </source>
</evidence>
<protein>
    <recommendedName>
        <fullName evidence="4">ParB-like N-terminal domain-containing protein</fullName>
    </recommendedName>
</protein>
<dbReference type="InterPro" id="IPR003115">
    <property type="entry name" value="ParB_N"/>
</dbReference>
<keyword evidence="3" id="KW-0238">DNA-binding</keyword>
<dbReference type="SUPFAM" id="SSF109709">
    <property type="entry name" value="KorB DNA-binding domain-like"/>
    <property type="match status" value="1"/>
</dbReference>
<dbReference type="GO" id="GO:0003677">
    <property type="term" value="F:DNA binding"/>
    <property type="evidence" value="ECO:0007669"/>
    <property type="project" value="UniProtKB-KW"/>
</dbReference>
<evidence type="ECO:0000259" key="4">
    <source>
        <dbReference type="SMART" id="SM00470"/>
    </source>
</evidence>
<evidence type="ECO:0000313" key="5">
    <source>
        <dbReference type="EMBL" id="OHA13332.1"/>
    </source>
</evidence>
<evidence type="ECO:0000256" key="1">
    <source>
        <dbReference type="ARBA" id="ARBA00006295"/>
    </source>
</evidence>
<dbReference type="GO" id="GO:0045881">
    <property type="term" value="P:positive regulation of sporulation resulting in formation of a cellular spore"/>
    <property type="evidence" value="ECO:0007669"/>
    <property type="project" value="TreeGrafter"/>
</dbReference>
<comment type="similarity">
    <text evidence="1">Belongs to the ParB family.</text>
</comment>
<dbReference type="GO" id="GO:0007059">
    <property type="term" value="P:chromosome segregation"/>
    <property type="evidence" value="ECO:0007669"/>
    <property type="project" value="UniProtKB-KW"/>
</dbReference>
<feature type="domain" description="ParB-like N-terminal" evidence="4">
    <location>
        <begin position="15"/>
        <end position="113"/>
    </location>
</feature>
<dbReference type="InterPro" id="IPR050336">
    <property type="entry name" value="Chromosome_partition/occlusion"/>
</dbReference>
<dbReference type="PANTHER" id="PTHR33375:SF1">
    <property type="entry name" value="CHROMOSOME-PARTITIONING PROTEIN PARB-RELATED"/>
    <property type="match status" value="1"/>
</dbReference>
<dbReference type="Gene3D" id="1.10.10.2830">
    <property type="match status" value="1"/>
</dbReference>
<dbReference type="InterPro" id="IPR036086">
    <property type="entry name" value="ParB/Sulfiredoxin_sf"/>
</dbReference>
<dbReference type="AlphaFoldDB" id="A0A1G2LR35"/>
<dbReference type="CDD" id="cd16393">
    <property type="entry name" value="SPO0J_N"/>
    <property type="match status" value="1"/>
</dbReference>